<sequence>MSDKEYGSMEEVLQNIKKRLPVNAEMHFTEEISKDKSNNYLEKHGILDLFEKMLTETCLQKPDDPIEYLINQFENITKDVKA</sequence>
<dbReference type="AlphaFoldDB" id="A0ABD2PWN5"/>
<organism evidence="1 2">
    <name type="scientific">Cichlidogyrus casuarinus</name>
    <dbReference type="NCBI Taxonomy" id="1844966"/>
    <lineage>
        <taxon>Eukaryota</taxon>
        <taxon>Metazoa</taxon>
        <taxon>Spiralia</taxon>
        <taxon>Lophotrochozoa</taxon>
        <taxon>Platyhelminthes</taxon>
        <taxon>Monogenea</taxon>
        <taxon>Monopisthocotylea</taxon>
        <taxon>Dactylogyridea</taxon>
        <taxon>Ancyrocephalidae</taxon>
        <taxon>Cichlidogyrus</taxon>
    </lineage>
</organism>
<gene>
    <name evidence="1" type="ORF">Ciccas_009652</name>
</gene>
<proteinExistence type="predicted"/>
<dbReference type="SUPFAM" id="SSF47391">
    <property type="entry name" value="Dimerization-anchoring domain of cAMP-dependent PK regulatory subunit"/>
    <property type="match status" value="1"/>
</dbReference>
<keyword evidence="2" id="KW-1185">Reference proteome</keyword>
<comment type="caution">
    <text evidence="1">The sequence shown here is derived from an EMBL/GenBank/DDBJ whole genome shotgun (WGS) entry which is preliminary data.</text>
</comment>
<evidence type="ECO:0000313" key="2">
    <source>
        <dbReference type="Proteomes" id="UP001626550"/>
    </source>
</evidence>
<reference evidence="1 2" key="1">
    <citation type="submission" date="2024-11" db="EMBL/GenBank/DDBJ databases">
        <title>Adaptive evolution of stress response genes in parasites aligns with host niche diversity.</title>
        <authorList>
            <person name="Hahn C."/>
            <person name="Resl P."/>
        </authorList>
    </citation>
    <scope>NUCLEOTIDE SEQUENCE [LARGE SCALE GENOMIC DNA]</scope>
    <source>
        <strain evidence="1">EGGRZ-B1_66</strain>
        <tissue evidence="1">Body</tissue>
    </source>
</reference>
<dbReference type="Proteomes" id="UP001626550">
    <property type="component" value="Unassembled WGS sequence"/>
</dbReference>
<accession>A0ABD2PWN5</accession>
<dbReference type="Gene3D" id="1.20.890.10">
    <property type="entry name" value="cAMP-dependent protein kinase regulatory subunit, dimerization-anchoring domain"/>
    <property type="match status" value="1"/>
</dbReference>
<protein>
    <submittedName>
        <fullName evidence="1">Uncharacterized protein</fullName>
    </submittedName>
</protein>
<dbReference type="CDD" id="cd22961">
    <property type="entry name" value="DD_TEX55-like"/>
    <property type="match status" value="1"/>
</dbReference>
<name>A0ABD2PWN5_9PLAT</name>
<evidence type="ECO:0000313" key="1">
    <source>
        <dbReference type="EMBL" id="KAL3311764.1"/>
    </source>
</evidence>
<dbReference type="EMBL" id="JBJKFK010002028">
    <property type="protein sequence ID" value="KAL3311764.1"/>
    <property type="molecule type" value="Genomic_DNA"/>
</dbReference>